<dbReference type="GeneID" id="140003821"/>
<organism evidence="3 4">
    <name type="scientific">Coffea arabica</name>
    <name type="common">Arabian coffee</name>
    <dbReference type="NCBI Taxonomy" id="13443"/>
    <lineage>
        <taxon>Eukaryota</taxon>
        <taxon>Viridiplantae</taxon>
        <taxon>Streptophyta</taxon>
        <taxon>Embryophyta</taxon>
        <taxon>Tracheophyta</taxon>
        <taxon>Spermatophyta</taxon>
        <taxon>Magnoliopsida</taxon>
        <taxon>eudicotyledons</taxon>
        <taxon>Gunneridae</taxon>
        <taxon>Pentapetalae</taxon>
        <taxon>asterids</taxon>
        <taxon>lamiids</taxon>
        <taxon>Gentianales</taxon>
        <taxon>Rubiaceae</taxon>
        <taxon>Ixoroideae</taxon>
        <taxon>Gardenieae complex</taxon>
        <taxon>Bertiereae - Coffeeae clade</taxon>
        <taxon>Coffeeae</taxon>
        <taxon>Coffea</taxon>
    </lineage>
</organism>
<feature type="region of interest" description="Disordered" evidence="1">
    <location>
        <begin position="278"/>
        <end position="305"/>
    </location>
</feature>
<dbReference type="SMART" id="SM00743">
    <property type="entry name" value="Agenet"/>
    <property type="match status" value="2"/>
</dbReference>
<dbReference type="Pfam" id="PF05641">
    <property type="entry name" value="Agenet"/>
    <property type="match status" value="1"/>
</dbReference>
<accession>A0A6P6WMH7</accession>
<dbReference type="PANTHER" id="PTHR36805">
    <property type="entry name" value="AGENET DOMAIN-CONTAINING PROTEIN"/>
    <property type="match status" value="1"/>
</dbReference>
<evidence type="ECO:0000313" key="5">
    <source>
        <dbReference type="RefSeq" id="XP_071940571.1"/>
    </source>
</evidence>
<dbReference type="AlphaFoldDB" id="A0A6P6WMH7"/>
<reference evidence="4 5" key="1">
    <citation type="submission" date="2025-05" db="UniProtKB">
        <authorList>
            <consortium name="RefSeq"/>
        </authorList>
    </citation>
    <scope>IDENTIFICATION</scope>
    <source>
        <tissue evidence="4 5">Leaves</tissue>
    </source>
</reference>
<feature type="domain" description="Agenet" evidence="2">
    <location>
        <begin position="117"/>
        <end position="177"/>
    </location>
</feature>
<protein>
    <recommendedName>
        <fullName evidence="2">Agenet domain-containing protein</fullName>
    </recommendedName>
</protein>
<name>A0A6P6WMH7_COFAR</name>
<proteinExistence type="predicted"/>
<dbReference type="Proteomes" id="UP001652660">
    <property type="component" value="Chromosome 3e"/>
</dbReference>
<evidence type="ECO:0000313" key="4">
    <source>
        <dbReference type="RefSeq" id="XP_071940570.1"/>
    </source>
</evidence>
<gene>
    <name evidence="4 5" type="primary">LOC140003821</name>
</gene>
<sequence>MGLFAIIMEKYNDQPFKVGQLVEARSFMKGYRGAWFRCKIVDTKRRDGHINYGLRYLDFPDEKDKPIRLYQLPPVGHKRRSGVERELMLRPPFPPIYHEGQLPPANETSEVIVITEAIWNVGDLVDWWKDQCFWSGKVTQILGNEEAMVELTPPPMGEGSSYKASLIDLRPSLAWSLEDGWKLPAPKDGANHRQCARLVDPVNQSDGRLAFEMPVQGEGTTDGEVACGLSSAQSLSSHGAAKSLPASEKMKTCGASEMLKESESFPKEVVGAQEENVNLVPGDNGSRKLSCSDGTYPHARDGSAEAAGLSLGEDLSDSSSPQKKLRNSIGLPLNSARSDTLDALILDLEELANKIKWLKIILKRGYPLSNAVDTSWMFVEHRVPSMPW</sequence>
<feature type="domain" description="Agenet" evidence="2">
    <location>
        <begin position="14"/>
        <end position="76"/>
    </location>
</feature>
<dbReference type="InterPro" id="IPR008395">
    <property type="entry name" value="Agenet-like_dom"/>
</dbReference>
<dbReference type="RefSeq" id="XP_071940571.1">
    <property type="nucleotide sequence ID" value="XM_072084470.1"/>
</dbReference>
<evidence type="ECO:0000256" key="1">
    <source>
        <dbReference type="SAM" id="MobiDB-lite"/>
    </source>
</evidence>
<evidence type="ECO:0000313" key="3">
    <source>
        <dbReference type="Proteomes" id="UP001652660"/>
    </source>
</evidence>
<dbReference type="InterPro" id="IPR014002">
    <property type="entry name" value="Agenet_dom_plant"/>
</dbReference>
<keyword evidence="3" id="KW-1185">Reference proteome</keyword>
<dbReference type="PANTHER" id="PTHR36805:SF7">
    <property type="entry name" value="AGENET DOMAIN-CONTAINING PROTEIN"/>
    <property type="match status" value="1"/>
</dbReference>
<evidence type="ECO:0000259" key="2">
    <source>
        <dbReference type="SMART" id="SM00743"/>
    </source>
</evidence>
<dbReference type="RefSeq" id="XP_071940570.1">
    <property type="nucleotide sequence ID" value="XM_072084469.1"/>
</dbReference>